<protein>
    <recommendedName>
        <fullName evidence="2">Peptidase C14 caspase domain-containing protein</fullName>
    </recommendedName>
</protein>
<dbReference type="InterPro" id="IPR029030">
    <property type="entry name" value="Caspase-like_dom_sf"/>
</dbReference>
<evidence type="ECO:0000259" key="2">
    <source>
        <dbReference type="Pfam" id="PF00656"/>
    </source>
</evidence>
<reference evidence="3" key="1">
    <citation type="submission" date="2015-04" db="UniProtKB">
        <authorList>
            <consortium name="EnsemblPlants"/>
        </authorList>
    </citation>
    <scope>IDENTIFICATION</scope>
</reference>
<dbReference type="EnsemblPlants" id="OPUNC03G18780.1">
    <property type="protein sequence ID" value="OPUNC03G18780.1"/>
    <property type="gene ID" value="OPUNC03G18780"/>
</dbReference>
<evidence type="ECO:0000313" key="3">
    <source>
        <dbReference type="EnsemblPlants" id="OPUNC03G18780.1"/>
    </source>
</evidence>
<accession>A0A0E0KEI8</accession>
<dbReference type="Gene3D" id="3.40.50.12660">
    <property type="match status" value="2"/>
</dbReference>
<dbReference type="PANTHER" id="PTHR48104:SF36">
    <property type="entry name" value="ICE-LIKE PROTEASE P20 DOMAIN CONTAINING PROTEIN, EXPRESSED"/>
    <property type="match status" value="1"/>
</dbReference>
<sequence>MALVAGRDVPTTAGCPAVSGNKRALLVGVSYKGTPASELTGTANDVEIMSRLLIDEFHFPEKYIVKLTEEWGAHDTPTKENILEAMRWRVEGCKQGDSLVFHFSGHGKQTTDVTGDELDSLDEALCPMDYKEKGYILDDDIKETIVKPLIQGVKLHAIIDTCHSGTMLDLRYLCRLNRWDDQYRKKERKESATVAKGGHAISISGCKDYQTSVEPEHTSTGGGGGVMTRSFVEAVRSEPRKTYGELLDSMRVKVSQRLQPSDSGRGRCLLGSLAGCFRSEQFATQEPQLCSSEKFDVYKEHYLVASPWAAAVSSAWATRGRPPWRARGAQELGDGDPSRSPTRANLLAAMRWLVEGCDTGDSLVFHFSGHGVQKLDVNGDEVDGYNEALCPVDFEQSGKILDDEINETIVRPLVAGVKLHAIVDTCHSGTILDLPFLCRLSRTGYWQWENHCRRPELTKGTSGGIAISISGCSDDQKSADSSGFSTEQAASIGAMTYSFIRAVESEPGTTYGRLLAAMRATIREGQQGSGVRRLLPGRLGSFVRKMIPSGGVQVR</sequence>
<dbReference type="STRING" id="4537.A0A0E0KEI8"/>
<dbReference type="InterPro" id="IPR050452">
    <property type="entry name" value="Metacaspase"/>
</dbReference>
<dbReference type="GO" id="GO:0005737">
    <property type="term" value="C:cytoplasm"/>
    <property type="evidence" value="ECO:0007669"/>
    <property type="project" value="TreeGrafter"/>
</dbReference>
<feature type="domain" description="Peptidase C14 caspase" evidence="2">
    <location>
        <begin position="339"/>
        <end position="526"/>
    </location>
</feature>
<comment type="similarity">
    <text evidence="1">Belongs to the peptidase C14B family.</text>
</comment>
<name>A0A0E0KEI8_ORYPU</name>
<evidence type="ECO:0000256" key="1">
    <source>
        <dbReference type="ARBA" id="ARBA00009005"/>
    </source>
</evidence>
<dbReference type="GO" id="GO:0004197">
    <property type="term" value="F:cysteine-type endopeptidase activity"/>
    <property type="evidence" value="ECO:0007669"/>
    <property type="project" value="InterPro"/>
</dbReference>
<dbReference type="eggNOG" id="KOG1546">
    <property type="taxonomic scope" value="Eukaryota"/>
</dbReference>
<dbReference type="AlphaFoldDB" id="A0A0E0KEI8"/>
<dbReference type="HOGENOM" id="CLU_405677_0_0_1"/>
<dbReference type="SUPFAM" id="SSF52129">
    <property type="entry name" value="Caspase-like"/>
    <property type="match status" value="1"/>
</dbReference>
<dbReference type="GO" id="GO:0006508">
    <property type="term" value="P:proteolysis"/>
    <property type="evidence" value="ECO:0007669"/>
    <property type="project" value="InterPro"/>
</dbReference>
<dbReference type="InterPro" id="IPR011600">
    <property type="entry name" value="Pept_C14_caspase"/>
</dbReference>
<feature type="domain" description="Peptidase C14 caspase" evidence="2">
    <location>
        <begin position="22"/>
        <end position="291"/>
    </location>
</feature>
<dbReference type="Pfam" id="PF00656">
    <property type="entry name" value="Peptidase_C14"/>
    <property type="match status" value="2"/>
</dbReference>
<dbReference type="Proteomes" id="UP000026962">
    <property type="component" value="Chromosome 3"/>
</dbReference>
<dbReference type="OMA" id="KEHYLVA"/>
<proteinExistence type="inferred from homology"/>
<organism evidence="3">
    <name type="scientific">Oryza punctata</name>
    <name type="common">Red rice</name>
    <dbReference type="NCBI Taxonomy" id="4537"/>
    <lineage>
        <taxon>Eukaryota</taxon>
        <taxon>Viridiplantae</taxon>
        <taxon>Streptophyta</taxon>
        <taxon>Embryophyta</taxon>
        <taxon>Tracheophyta</taxon>
        <taxon>Spermatophyta</taxon>
        <taxon>Magnoliopsida</taxon>
        <taxon>Liliopsida</taxon>
        <taxon>Poales</taxon>
        <taxon>Poaceae</taxon>
        <taxon>BOP clade</taxon>
        <taxon>Oryzoideae</taxon>
        <taxon>Oryzeae</taxon>
        <taxon>Oryzinae</taxon>
        <taxon>Oryza</taxon>
    </lineage>
</organism>
<keyword evidence="4" id="KW-1185">Reference proteome</keyword>
<dbReference type="PANTHER" id="PTHR48104">
    <property type="entry name" value="METACASPASE-4"/>
    <property type="match status" value="1"/>
</dbReference>
<dbReference type="Gramene" id="OPUNC03G18780.1">
    <property type="protein sequence ID" value="OPUNC03G18780.1"/>
    <property type="gene ID" value="OPUNC03G18780"/>
</dbReference>
<reference evidence="3" key="2">
    <citation type="submission" date="2018-05" db="EMBL/GenBank/DDBJ databases">
        <title>OpunRS2 (Oryza punctata Reference Sequence Version 2).</title>
        <authorList>
            <person name="Zhang J."/>
            <person name="Kudrna D."/>
            <person name="Lee S."/>
            <person name="Talag J."/>
            <person name="Welchert J."/>
            <person name="Wing R.A."/>
        </authorList>
    </citation>
    <scope>NUCLEOTIDE SEQUENCE [LARGE SCALE GENOMIC DNA]</scope>
</reference>
<evidence type="ECO:0000313" key="4">
    <source>
        <dbReference type="Proteomes" id="UP000026962"/>
    </source>
</evidence>